<name>A0ABN9Y9R8_9DINO</name>
<accession>A0ABN9Y9R8</accession>
<comment type="caution">
    <text evidence="1">The sequence shown here is derived from an EMBL/GenBank/DDBJ whole genome shotgun (WGS) entry which is preliminary data.</text>
</comment>
<dbReference type="EMBL" id="CAUYUJ010021942">
    <property type="protein sequence ID" value="CAK0907960.1"/>
    <property type="molecule type" value="Genomic_DNA"/>
</dbReference>
<proteinExistence type="predicted"/>
<dbReference type="InterPro" id="IPR037151">
    <property type="entry name" value="AlkB-like_sf"/>
</dbReference>
<protein>
    <submittedName>
        <fullName evidence="1">Uncharacterized protein</fullName>
    </submittedName>
</protein>
<dbReference type="SUPFAM" id="SSF51197">
    <property type="entry name" value="Clavaminate synthase-like"/>
    <property type="match status" value="1"/>
</dbReference>
<organism evidence="1 2">
    <name type="scientific">Prorocentrum cordatum</name>
    <dbReference type="NCBI Taxonomy" id="2364126"/>
    <lineage>
        <taxon>Eukaryota</taxon>
        <taxon>Sar</taxon>
        <taxon>Alveolata</taxon>
        <taxon>Dinophyceae</taxon>
        <taxon>Prorocentrales</taxon>
        <taxon>Prorocentraceae</taxon>
        <taxon>Prorocentrum</taxon>
    </lineage>
</organism>
<keyword evidence="2" id="KW-1185">Reference proteome</keyword>
<evidence type="ECO:0000313" key="1">
    <source>
        <dbReference type="EMBL" id="CAK0907960.1"/>
    </source>
</evidence>
<sequence length="150" mass="16922">MTALAALSPPTWSCRSRAARAFGRRSNGEDATAGGKQQEPQAYYYPSLLGQSGDRAVFQRLMTELNFQDCWLNTGMKFDRTICLGSDELLARAPTYREIVTRLASHFRVRPIRSLTNLYRNGEDWCNLHSDQYKQGGYPIDLTIGCSFGE</sequence>
<gene>
    <name evidence="1" type="ORF">PCOR1329_LOCUS82795</name>
</gene>
<dbReference type="Proteomes" id="UP001189429">
    <property type="component" value="Unassembled WGS sequence"/>
</dbReference>
<reference evidence="1" key="1">
    <citation type="submission" date="2023-10" db="EMBL/GenBank/DDBJ databases">
        <authorList>
            <person name="Chen Y."/>
            <person name="Shah S."/>
            <person name="Dougan E. K."/>
            <person name="Thang M."/>
            <person name="Chan C."/>
        </authorList>
    </citation>
    <scope>NUCLEOTIDE SEQUENCE [LARGE SCALE GENOMIC DNA]</scope>
</reference>
<feature type="non-terminal residue" evidence="1">
    <location>
        <position position="150"/>
    </location>
</feature>
<evidence type="ECO:0000313" key="2">
    <source>
        <dbReference type="Proteomes" id="UP001189429"/>
    </source>
</evidence>
<dbReference type="Gene3D" id="2.60.120.590">
    <property type="entry name" value="Alpha-ketoglutarate-dependent dioxygenase AlkB-like"/>
    <property type="match status" value="1"/>
</dbReference>